<dbReference type="EMBL" id="JXYS01000092">
    <property type="protein sequence ID" value="KJF16220.1"/>
    <property type="molecule type" value="Genomic_DNA"/>
</dbReference>
<gene>
    <name evidence="1" type="ORF">AXFE_29140</name>
</gene>
<keyword evidence="2" id="KW-1185">Reference proteome</keyword>
<organism evidence="1 2">
    <name type="scientific">Acidithrix ferrooxidans</name>
    <dbReference type="NCBI Taxonomy" id="1280514"/>
    <lineage>
        <taxon>Bacteria</taxon>
        <taxon>Bacillati</taxon>
        <taxon>Actinomycetota</taxon>
        <taxon>Acidimicrobiia</taxon>
        <taxon>Acidimicrobiales</taxon>
        <taxon>Acidimicrobiaceae</taxon>
        <taxon>Acidithrix</taxon>
    </lineage>
</organism>
<reference evidence="1 2" key="1">
    <citation type="submission" date="2015-01" db="EMBL/GenBank/DDBJ databases">
        <title>Draft genome of the acidophilic iron oxidizer Acidithrix ferrooxidans strain Py-F3.</title>
        <authorList>
            <person name="Poehlein A."/>
            <person name="Eisen S."/>
            <person name="Schloemann M."/>
            <person name="Johnson B.D."/>
            <person name="Daniel R."/>
            <person name="Muehling M."/>
        </authorList>
    </citation>
    <scope>NUCLEOTIDE SEQUENCE [LARGE SCALE GENOMIC DNA]</scope>
    <source>
        <strain evidence="1 2">Py-F3</strain>
    </source>
</reference>
<accession>A0A0D8HE35</accession>
<evidence type="ECO:0000313" key="1">
    <source>
        <dbReference type="EMBL" id="KJF16220.1"/>
    </source>
</evidence>
<sequence length="41" mass="4599">MSDSTKRCETVLQRREGGDKINFGWRGSLGAGRELQFGELI</sequence>
<dbReference type="STRING" id="1280514.AXFE_29140"/>
<comment type="caution">
    <text evidence="1">The sequence shown here is derived from an EMBL/GenBank/DDBJ whole genome shotgun (WGS) entry which is preliminary data.</text>
</comment>
<proteinExistence type="predicted"/>
<name>A0A0D8HE35_9ACTN</name>
<dbReference type="Proteomes" id="UP000032360">
    <property type="component" value="Unassembled WGS sequence"/>
</dbReference>
<evidence type="ECO:0000313" key="2">
    <source>
        <dbReference type="Proteomes" id="UP000032360"/>
    </source>
</evidence>
<protein>
    <submittedName>
        <fullName evidence="1">Uncharacterized protein</fullName>
    </submittedName>
</protein>
<dbReference type="AlphaFoldDB" id="A0A0D8HE35"/>